<keyword evidence="2" id="KW-0732">Signal</keyword>
<dbReference type="InterPro" id="IPR010895">
    <property type="entry name" value="CHRD"/>
</dbReference>
<keyword evidence="1" id="KW-0472">Membrane</keyword>
<feature type="chain" id="PRO_5032745350" description="CHRD domain-containing protein" evidence="2">
    <location>
        <begin position="24"/>
        <end position="235"/>
    </location>
</feature>
<evidence type="ECO:0000256" key="1">
    <source>
        <dbReference type="SAM" id="Phobius"/>
    </source>
</evidence>
<gene>
    <name evidence="4" type="ORF">GGQ59_000802</name>
</gene>
<evidence type="ECO:0000313" key="4">
    <source>
        <dbReference type="EMBL" id="MBB4658302.1"/>
    </source>
</evidence>
<evidence type="ECO:0000259" key="3">
    <source>
        <dbReference type="Pfam" id="PF07452"/>
    </source>
</evidence>
<proteinExistence type="predicted"/>
<dbReference type="Pfam" id="PF07452">
    <property type="entry name" value="CHRD"/>
    <property type="match status" value="1"/>
</dbReference>
<feature type="domain" description="CHRD" evidence="3">
    <location>
        <begin position="28"/>
        <end position="200"/>
    </location>
</feature>
<keyword evidence="1" id="KW-1133">Transmembrane helix</keyword>
<keyword evidence="5" id="KW-1185">Reference proteome</keyword>
<comment type="caution">
    <text evidence="4">The sequence shown here is derived from an EMBL/GenBank/DDBJ whole genome shotgun (WGS) entry which is preliminary data.</text>
</comment>
<evidence type="ECO:0000313" key="5">
    <source>
        <dbReference type="Proteomes" id="UP000563524"/>
    </source>
</evidence>
<keyword evidence="1" id="KW-0812">Transmembrane</keyword>
<feature type="signal peptide" evidence="2">
    <location>
        <begin position="1"/>
        <end position="23"/>
    </location>
</feature>
<sequence>MKKILIAGLAGTSALAIGAGASAATIFSATIEVAQSGTPSEGYTNQFGQGSLAVVEDEDGLYSLSMSVDFTGDLDFSGIVDSGQIDVVEGTDAGTGGEVVTGFHIHDGDRGESGPVVFSLFDTALGLGTSDTDADTTIDFGDGDGTITVSSTWDLSEGNGGATLNDFLGELLAANEGEDIGLYFNLHTVAAPMGLIRGQVVAENSLNPVPLPGAALFFAPALAGGALLRRRRKQA</sequence>
<feature type="transmembrane region" description="Helical" evidence="1">
    <location>
        <begin position="209"/>
        <end position="228"/>
    </location>
</feature>
<dbReference type="EMBL" id="JACHOB010000001">
    <property type="protein sequence ID" value="MBB4658302.1"/>
    <property type="molecule type" value="Genomic_DNA"/>
</dbReference>
<accession>A0A840I210</accession>
<dbReference type="RefSeq" id="WP_183816017.1">
    <property type="nucleotide sequence ID" value="NZ_JACHOB010000001.1"/>
</dbReference>
<organism evidence="4 5">
    <name type="scientific">Parvularcula dongshanensis</name>
    <dbReference type="NCBI Taxonomy" id="1173995"/>
    <lineage>
        <taxon>Bacteria</taxon>
        <taxon>Pseudomonadati</taxon>
        <taxon>Pseudomonadota</taxon>
        <taxon>Alphaproteobacteria</taxon>
        <taxon>Parvularculales</taxon>
        <taxon>Parvularculaceae</taxon>
        <taxon>Parvularcula</taxon>
    </lineage>
</organism>
<evidence type="ECO:0000256" key="2">
    <source>
        <dbReference type="SAM" id="SignalP"/>
    </source>
</evidence>
<dbReference type="AlphaFoldDB" id="A0A840I210"/>
<dbReference type="Proteomes" id="UP000563524">
    <property type="component" value="Unassembled WGS sequence"/>
</dbReference>
<name>A0A840I210_9PROT</name>
<reference evidence="4 5" key="1">
    <citation type="submission" date="2020-08" db="EMBL/GenBank/DDBJ databases">
        <title>Genomic Encyclopedia of Type Strains, Phase IV (KMG-IV): sequencing the most valuable type-strain genomes for metagenomic binning, comparative biology and taxonomic classification.</title>
        <authorList>
            <person name="Goeker M."/>
        </authorList>
    </citation>
    <scope>NUCLEOTIDE SEQUENCE [LARGE SCALE GENOMIC DNA]</scope>
    <source>
        <strain evidence="4 5">DSM 102850</strain>
    </source>
</reference>
<protein>
    <recommendedName>
        <fullName evidence="3">CHRD domain-containing protein</fullName>
    </recommendedName>
</protein>